<protein>
    <submittedName>
        <fullName evidence="1">Uncharacterized protein</fullName>
    </submittedName>
</protein>
<name>A0A4C1STL0_EUMVA</name>
<proteinExistence type="predicted"/>
<accession>A0A4C1STL0</accession>
<reference evidence="1 2" key="1">
    <citation type="journal article" date="2019" name="Commun. Biol.">
        <title>The bagworm genome reveals a unique fibroin gene that provides high tensile strength.</title>
        <authorList>
            <person name="Kono N."/>
            <person name="Nakamura H."/>
            <person name="Ohtoshi R."/>
            <person name="Tomita M."/>
            <person name="Numata K."/>
            <person name="Arakawa K."/>
        </authorList>
    </citation>
    <scope>NUCLEOTIDE SEQUENCE [LARGE SCALE GENOMIC DNA]</scope>
</reference>
<dbReference type="Proteomes" id="UP000299102">
    <property type="component" value="Unassembled WGS sequence"/>
</dbReference>
<gene>
    <name evidence="1" type="ORF">EVAR_76724_1</name>
</gene>
<comment type="caution">
    <text evidence="1">The sequence shown here is derived from an EMBL/GenBank/DDBJ whole genome shotgun (WGS) entry which is preliminary data.</text>
</comment>
<evidence type="ECO:0000313" key="2">
    <source>
        <dbReference type="Proteomes" id="UP000299102"/>
    </source>
</evidence>
<dbReference type="AlphaFoldDB" id="A0A4C1STL0"/>
<sequence length="103" mass="12193">MRIAHNSKKFQRHNLLEILLRLVNSPRYREVADKRARSSCKSYSFALEGPVRRRDGPPAIAQCPTYAQKAGRIRLLIRAYDRHEIRYRLFDRRVGIRERTGTK</sequence>
<organism evidence="1 2">
    <name type="scientific">Eumeta variegata</name>
    <name type="common">Bagworm moth</name>
    <name type="synonym">Eumeta japonica</name>
    <dbReference type="NCBI Taxonomy" id="151549"/>
    <lineage>
        <taxon>Eukaryota</taxon>
        <taxon>Metazoa</taxon>
        <taxon>Ecdysozoa</taxon>
        <taxon>Arthropoda</taxon>
        <taxon>Hexapoda</taxon>
        <taxon>Insecta</taxon>
        <taxon>Pterygota</taxon>
        <taxon>Neoptera</taxon>
        <taxon>Endopterygota</taxon>
        <taxon>Lepidoptera</taxon>
        <taxon>Glossata</taxon>
        <taxon>Ditrysia</taxon>
        <taxon>Tineoidea</taxon>
        <taxon>Psychidae</taxon>
        <taxon>Oiketicinae</taxon>
        <taxon>Eumeta</taxon>
    </lineage>
</organism>
<evidence type="ECO:0000313" key="1">
    <source>
        <dbReference type="EMBL" id="GBP05274.1"/>
    </source>
</evidence>
<keyword evidence="2" id="KW-1185">Reference proteome</keyword>
<dbReference type="EMBL" id="BGZK01000017">
    <property type="protein sequence ID" value="GBP05274.1"/>
    <property type="molecule type" value="Genomic_DNA"/>
</dbReference>